<feature type="compositionally biased region" description="Basic and acidic residues" evidence="1">
    <location>
        <begin position="252"/>
        <end position="265"/>
    </location>
</feature>
<feature type="region of interest" description="Disordered" evidence="1">
    <location>
        <begin position="245"/>
        <end position="297"/>
    </location>
</feature>
<feature type="compositionally biased region" description="Basic and acidic residues" evidence="1">
    <location>
        <begin position="111"/>
        <end position="124"/>
    </location>
</feature>
<organism evidence="2 3">
    <name type="scientific">Steinernema carpocapsae</name>
    <name type="common">Entomopathogenic nematode</name>
    <dbReference type="NCBI Taxonomy" id="34508"/>
    <lineage>
        <taxon>Eukaryota</taxon>
        <taxon>Metazoa</taxon>
        <taxon>Ecdysozoa</taxon>
        <taxon>Nematoda</taxon>
        <taxon>Chromadorea</taxon>
        <taxon>Rhabditida</taxon>
        <taxon>Tylenchina</taxon>
        <taxon>Panagrolaimomorpha</taxon>
        <taxon>Strongyloidoidea</taxon>
        <taxon>Steinernematidae</taxon>
        <taxon>Steinernema</taxon>
    </lineage>
</organism>
<feature type="region of interest" description="Disordered" evidence="1">
    <location>
        <begin position="330"/>
        <end position="350"/>
    </location>
</feature>
<proteinExistence type="predicted"/>
<dbReference type="Proteomes" id="UP000298663">
    <property type="component" value="Unassembled WGS sequence"/>
</dbReference>
<gene>
    <name evidence="2" type="ORF">L596_021194</name>
</gene>
<feature type="region of interest" description="Disordered" evidence="1">
    <location>
        <begin position="19"/>
        <end position="65"/>
    </location>
</feature>
<feature type="compositionally biased region" description="Low complexity" evidence="1">
    <location>
        <begin position="281"/>
        <end position="290"/>
    </location>
</feature>
<dbReference type="AlphaFoldDB" id="A0A4U5MVR1"/>
<feature type="compositionally biased region" description="Polar residues" evidence="1">
    <location>
        <begin position="155"/>
        <end position="166"/>
    </location>
</feature>
<reference evidence="2 3" key="2">
    <citation type="journal article" date="2019" name="G3 (Bethesda)">
        <title>Hybrid Assembly of the Genome of the Entomopathogenic Nematode Steinernema carpocapsae Identifies the X-Chromosome.</title>
        <authorList>
            <person name="Serra L."/>
            <person name="Macchietto M."/>
            <person name="Macias-Munoz A."/>
            <person name="McGill C.J."/>
            <person name="Rodriguez I.M."/>
            <person name="Rodriguez B."/>
            <person name="Murad R."/>
            <person name="Mortazavi A."/>
        </authorList>
    </citation>
    <scope>NUCLEOTIDE SEQUENCE [LARGE SCALE GENOMIC DNA]</scope>
    <source>
        <strain evidence="2 3">ALL</strain>
    </source>
</reference>
<feature type="region of interest" description="Disordered" evidence="1">
    <location>
        <begin position="99"/>
        <end position="230"/>
    </location>
</feature>
<name>A0A4U5MVR1_STECR</name>
<dbReference type="EMBL" id="AZBU02000006">
    <property type="protein sequence ID" value="TKR73957.1"/>
    <property type="molecule type" value="Genomic_DNA"/>
</dbReference>
<sequence length="469" mass="51604">MAEIRRNVQVVSRKWYESAKKRHQNISNITRNSPRSSSPPAPNAASAAAPDAGAAATHSSRPLPDRELARCLVNTGKLMDDSMATDSLVQDSMDCRSVHFRSTEGDESDEADHSRSFLEPDFRPSNRGPPPSAATPRRQQTLRERHLRKSLQMPKETNSRNIIPEQNSEDKDSDGDSDAPIVKRSQVQKPTRVDSEDEDAKGTAVRPAPESSNDDLDDSNQEIVSSQAGMPIRVVLDSAAEVTIPLVDSEDDGGKGDAVHSKSESSDSDLDETIPVENEEPNSVSVVPKPSSEDLDESIQVLDVVPSTAEKPKRRALKSLADMTISLVDSDDEDVSDDSVHPTPESINNGVDDSIEVLEVVPTQQSSRSRQEIQNDLNQAENIRLKTDLNRLPDKGERVLSRIRKLRRELSSLPPEPHRIHAIFQEHSPPLDGPGSLCGPEVIAATATRPNLSLNTPWRHRERHHPNSC</sequence>
<comment type="caution">
    <text evidence="2">The sequence shown here is derived from an EMBL/GenBank/DDBJ whole genome shotgun (WGS) entry which is preliminary data.</text>
</comment>
<feature type="compositionally biased region" description="Acidic residues" evidence="1">
    <location>
        <begin position="266"/>
        <end position="280"/>
    </location>
</feature>
<reference evidence="2 3" key="1">
    <citation type="journal article" date="2015" name="Genome Biol.">
        <title>Comparative genomics of Steinernema reveals deeply conserved gene regulatory networks.</title>
        <authorList>
            <person name="Dillman A.R."/>
            <person name="Macchietto M."/>
            <person name="Porter C.F."/>
            <person name="Rogers A."/>
            <person name="Williams B."/>
            <person name="Antoshechkin I."/>
            <person name="Lee M.M."/>
            <person name="Goodwin Z."/>
            <person name="Lu X."/>
            <person name="Lewis E.E."/>
            <person name="Goodrich-Blair H."/>
            <person name="Stock S.P."/>
            <person name="Adams B.J."/>
            <person name="Sternberg P.W."/>
            <person name="Mortazavi A."/>
        </authorList>
    </citation>
    <scope>NUCLEOTIDE SEQUENCE [LARGE SCALE GENOMIC DNA]</scope>
    <source>
        <strain evidence="2 3">ALL</strain>
    </source>
</reference>
<protein>
    <submittedName>
        <fullName evidence="2">Uncharacterized protein</fullName>
    </submittedName>
</protein>
<evidence type="ECO:0000313" key="2">
    <source>
        <dbReference type="EMBL" id="TKR73957.1"/>
    </source>
</evidence>
<evidence type="ECO:0000313" key="3">
    <source>
        <dbReference type="Proteomes" id="UP000298663"/>
    </source>
</evidence>
<accession>A0A4U5MVR1</accession>
<keyword evidence="3" id="KW-1185">Reference proteome</keyword>
<evidence type="ECO:0000256" key="1">
    <source>
        <dbReference type="SAM" id="MobiDB-lite"/>
    </source>
</evidence>
<feature type="compositionally biased region" description="Low complexity" evidence="1">
    <location>
        <begin position="43"/>
        <end position="60"/>
    </location>
</feature>